<dbReference type="EMBL" id="JACHEM010000055">
    <property type="protein sequence ID" value="MBB6440247.1"/>
    <property type="molecule type" value="Genomic_DNA"/>
</dbReference>
<evidence type="ECO:0000313" key="2">
    <source>
        <dbReference type="EMBL" id="MBB6440247.1"/>
    </source>
</evidence>
<feature type="compositionally biased region" description="Basic and acidic residues" evidence="1">
    <location>
        <begin position="30"/>
        <end position="45"/>
    </location>
</feature>
<evidence type="ECO:0000313" key="3">
    <source>
        <dbReference type="Proteomes" id="UP000540423"/>
    </source>
</evidence>
<protein>
    <submittedName>
        <fullName evidence="2">Uncharacterized protein</fullName>
    </submittedName>
</protein>
<organism evidence="2 3">
    <name type="scientific">Streptomyces candidus</name>
    <dbReference type="NCBI Taxonomy" id="67283"/>
    <lineage>
        <taxon>Bacteria</taxon>
        <taxon>Bacillati</taxon>
        <taxon>Actinomycetota</taxon>
        <taxon>Actinomycetes</taxon>
        <taxon>Kitasatosporales</taxon>
        <taxon>Streptomycetaceae</taxon>
        <taxon>Streptomyces</taxon>
    </lineage>
</organism>
<proteinExistence type="predicted"/>
<feature type="compositionally biased region" description="Basic and acidic residues" evidence="1">
    <location>
        <begin position="91"/>
        <end position="105"/>
    </location>
</feature>
<feature type="region of interest" description="Disordered" evidence="1">
    <location>
        <begin position="29"/>
        <end position="66"/>
    </location>
</feature>
<feature type="compositionally biased region" description="Basic and acidic residues" evidence="1">
    <location>
        <begin position="54"/>
        <end position="64"/>
    </location>
</feature>
<dbReference type="Proteomes" id="UP000540423">
    <property type="component" value="Unassembled WGS sequence"/>
</dbReference>
<accession>A0A7X0LTG3</accession>
<keyword evidence="3" id="KW-1185">Reference proteome</keyword>
<reference evidence="2 3" key="1">
    <citation type="submission" date="2020-08" db="EMBL/GenBank/DDBJ databases">
        <title>Genomic Encyclopedia of Type Strains, Phase IV (KMG-IV): sequencing the most valuable type-strain genomes for metagenomic binning, comparative biology and taxonomic classification.</title>
        <authorList>
            <person name="Goeker M."/>
        </authorList>
    </citation>
    <scope>NUCLEOTIDE SEQUENCE [LARGE SCALE GENOMIC DNA]</scope>
    <source>
        <strain evidence="2 3">DSM 40141</strain>
    </source>
</reference>
<sequence>MQHDDFNSRAIPAFPRQQTGVRLVSLTSGEEIKPGDTIPEPHGHGEVTYVGPTVRHDEGDDTPRPGRVAVVRYKVPATGWSYLPTELGARYEDADAAPRHGDHGDGTLPPQNRPSE</sequence>
<gene>
    <name evidence="2" type="ORF">HNQ79_006762</name>
</gene>
<name>A0A7X0LTG3_9ACTN</name>
<comment type="caution">
    <text evidence="2">The sequence shown here is derived from an EMBL/GenBank/DDBJ whole genome shotgun (WGS) entry which is preliminary data.</text>
</comment>
<evidence type="ECO:0000256" key="1">
    <source>
        <dbReference type="SAM" id="MobiDB-lite"/>
    </source>
</evidence>
<dbReference type="AlphaFoldDB" id="A0A7X0LTG3"/>
<feature type="region of interest" description="Disordered" evidence="1">
    <location>
        <begin position="91"/>
        <end position="116"/>
    </location>
</feature>
<dbReference type="RefSeq" id="WP_185036680.1">
    <property type="nucleotide sequence ID" value="NZ_BNBN01000033.1"/>
</dbReference>